<keyword evidence="3" id="KW-1185">Reference proteome</keyword>
<evidence type="ECO:0000256" key="1">
    <source>
        <dbReference type="SAM" id="Phobius"/>
    </source>
</evidence>
<dbReference type="Proteomes" id="UP000789405">
    <property type="component" value="Unassembled WGS sequence"/>
</dbReference>
<sequence length="119" mass="14047">ENWPEYQQEDKNPWNIKDDNEFTWSTNNKEIEEPTTSLSVNQENQSEISDMIVEQTNNNNYFELGLLIFVLVLIPFSSILSWICSILLLYRAKFLLRKLRLADGDYITLINPLLIQYSQ</sequence>
<reference evidence="2" key="1">
    <citation type="submission" date="2021-06" db="EMBL/GenBank/DDBJ databases">
        <authorList>
            <person name="Kallberg Y."/>
            <person name="Tangrot J."/>
            <person name="Rosling A."/>
        </authorList>
    </citation>
    <scope>NUCLEOTIDE SEQUENCE</scope>
    <source>
        <strain evidence="2">MA453B</strain>
    </source>
</reference>
<evidence type="ECO:0000313" key="2">
    <source>
        <dbReference type="EMBL" id="CAG8824335.1"/>
    </source>
</evidence>
<feature type="non-terminal residue" evidence="2">
    <location>
        <position position="1"/>
    </location>
</feature>
<feature type="transmembrane region" description="Helical" evidence="1">
    <location>
        <begin position="66"/>
        <end position="90"/>
    </location>
</feature>
<keyword evidence="1" id="KW-0472">Membrane</keyword>
<keyword evidence="1" id="KW-0812">Transmembrane</keyword>
<name>A0A9N9PGJ9_9GLOM</name>
<protein>
    <submittedName>
        <fullName evidence="2">1051_t:CDS:1</fullName>
    </submittedName>
</protein>
<proteinExistence type="predicted"/>
<feature type="non-terminal residue" evidence="2">
    <location>
        <position position="119"/>
    </location>
</feature>
<gene>
    <name evidence="2" type="ORF">DERYTH_LOCUS27682</name>
</gene>
<dbReference type="EMBL" id="CAJVPY010064678">
    <property type="protein sequence ID" value="CAG8824335.1"/>
    <property type="molecule type" value="Genomic_DNA"/>
</dbReference>
<keyword evidence="1" id="KW-1133">Transmembrane helix</keyword>
<accession>A0A9N9PGJ9</accession>
<evidence type="ECO:0000313" key="3">
    <source>
        <dbReference type="Proteomes" id="UP000789405"/>
    </source>
</evidence>
<organism evidence="2 3">
    <name type="scientific">Dentiscutata erythropus</name>
    <dbReference type="NCBI Taxonomy" id="1348616"/>
    <lineage>
        <taxon>Eukaryota</taxon>
        <taxon>Fungi</taxon>
        <taxon>Fungi incertae sedis</taxon>
        <taxon>Mucoromycota</taxon>
        <taxon>Glomeromycotina</taxon>
        <taxon>Glomeromycetes</taxon>
        <taxon>Diversisporales</taxon>
        <taxon>Gigasporaceae</taxon>
        <taxon>Dentiscutata</taxon>
    </lineage>
</organism>
<comment type="caution">
    <text evidence="2">The sequence shown here is derived from an EMBL/GenBank/DDBJ whole genome shotgun (WGS) entry which is preliminary data.</text>
</comment>
<dbReference type="AlphaFoldDB" id="A0A9N9PGJ9"/>